<dbReference type="EMBL" id="JAIWYP010000013">
    <property type="protein sequence ID" value="KAH3719025.1"/>
    <property type="molecule type" value="Genomic_DNA"/>
</dbReference>
<accession>A0A9D4C8K3</accession>
<evidence type="ECO:0000313" key="3">
    <source>
        <dbReference type="Proteomes" id="UP000828390"/>
    </source>
</evidence>
<name>A0A9D4C8K3_DREPO</name>
<proteinExistence type="predicted"/>
<reference evidence="2" key="1">
    <citation type="journal article" date="2019" name="bioRxiv">
        <title>The Genome of the Zebra Mussel, Dreissena polymorpha: A Resource for Invasive Species Research.</title>
        <authorList>
            <person name="McCartney M.A."/>
            <person name="Auch B."/>
            <person name="Kono T."/>
            <person name="Mallez S."/>
            <person name="Zhang Y."/>
            <person name="Obille A."/>
            <person name="Becker A."/>
            <person name="Abrahante J.E."/>
            <person name="Garbe J."/>
            <person name="Badalamenti J.P."/>
            <person name="Herman A."/>
            <person name="Mangelson H."/>
            <person name="Liachko I."/>
            <person name="Sullivan S."/>
            <person name="Sone E.D."/>
            <person name="Koren S."/>
            <person name="Silverstein K.A.T."/>
            <person name="Beckman K.B."/>
            <person name="Gohl D.M."/>
        </authorList>
    </citation>
    <scope>NUCLEOTIDE SEQUENCE</scope>
    <source>
        <strain evidence="2">Duluth1</strain>
        <tissue evidence="2">Whole animal</tissue>
    </source>
</reference>
<reference evidence="2" key="2">
    <citation type="submission" date="2020-11" db="EMBL/GenBank/DDBJ databases">
        <authorList>
            <person name="McCartney M.A."/>
            <person name="Auch B."/>
            <person name="Kono T."/>
            <person name="Mallez S."/>
            <person name="Becker A."/>
            <person name="Gohl D.M."/>
            <person name="Silverstein K.A.T."/>
            <person name="Koren S."/>
            <person name="Bechman K.B."/>
            <person name="Herman A."/>
            <person name="Abrahante J.E."/>
            <person name="Garbe J."/>
        </authorList>
    </citation>
    <scope>NUCLEOTIDE SEQUENCE</scope>
    <source>
        <strain evidence="2">Duluth1</strain>
        <tissue evidence="2">Whole animal</tissue>
    </source>
</reference>
<keyword evidence="3" id="KW-1185">Reference proteome</keyword>
<evidence type="ECO:0000313" key="2">
    <source>
        <dbReference type="EMBL" id="KAH3719025.1"/>
    </source>
</evidence>
<evidence type="ECO:0000256" key="1">
    <source>
        <dbReference type="SAM" id="MobiDB-lite"/>
    </source>
</evidence>
<feature type="region of interest" description="Disordered" evidence="1">
    <location>
        <begin position="114"/>
        <end position="134"/>
    </location>
</feature>
<gene>
    <name evidence="2" type="ORF">DPMN_061853</name>
</gene>
<comment type="caution">
    <text evidence="2">The sequence shown here is derived from an EMBL/GenBank/DDBJ whole genome shotgun (WGS) entry which is preliminary data.</text>
</comment>
<organism evidence="2 3">
    <name type="scientific">Dreissena polymorpha</name>
    <name type="common">Zebra mussel</name>
    <name type="synonym">Mytilus polymorpha</name>
    <dbReference type="NCBI Taxonomy" id="45954"/>
    <lineage>
        <taxon>Eukaryota</taxon>
        <taxon>Metazoa</taxon>
        <taxon>Spiralia</taxon>
        <taxon>Lophotrochozoa</taxon>
        <taxon>Mollusca</taxon>
        <taxon>Bivalvia</taxon>
        <taxon>Autobranchia</taxon>
        <taxon>Heteroconchia</taxon>
        <taxon>Euheterodonta</taxon>
        <taxon>Imparidentia</taxon>
        <taxon>Neoheterodontei</taxon>
        <taxon>Myida</taxon>
        <taxon>Dreissenoidea</taxon>
        <taxon>Dreissenidae</taxon>
        <taxon>Dreissena</taxon>
    </lineage>
</organism>
<sequence length="175" mass="20145">MAAIFLKSDHVTPRIVSGNVISGRYQCGGMINSPKKFCERRTDRLIDRQMDRLTKPILYPSAFGWVQIRRMNILTDGRTEDGVHHPLIHIYTYTKFQLNPPKHFQDMAPDTKVTDGRTAGQRQNNIPPPLAGDIHSYQCRTDSRTTPKQYPYASGNAKTISLRLWRGIYTHTKFR</sequence>
<dbReference type="AlphaFoldDB" id="A0A9D4C8K3"/>
<protein>
    <submittedName>
        <fullName evidence="2">Uncharacterized protein</fullName>
    </submittedName>
</protein>
<dbReference type="Proteomes" id="UP000828390">
    <property type="component" value="Unassembled WGS sequence"/>
</dbReference>